<name>A0A259U3Z5_9BACT</name>
<keyword evidence="3" id="KW-1185">Reference proteome</keyword>
<evidence type="ECO:0000256" key="1">
    <source>
        <dbReference type="SAM" id="Phobius"/>
    </source>
</evidence>
<protein>
    <submittedName>
        <fullName evidence="2">Uncharacterized protein</fullName>
    </submittedName>
</protein>
<keyword evidence="1" id="KW-0472">Membrane</keyword>
<dbReference type="Proteomes" id="UP000216446">
    <property type="component" value="Unassembled WGS sequence"/>
</dbReference>
<keyword evidence="1" id="KW-1133">Transmembrane helix</keyword>
<gene>
    <name evidence="2" type="ORF">BSZ36_14495</name>
</gene>
<feature type="transmembrane region" description="Helical" evidence="1">
    <location>
        <begin position="44"/>
        <end position="66"/>
    </location>
</feature>
<keyword evidence="1" id="KW-0812">Transmembrane</keyword>
<comment type="caution">
    <text evidence="2">The sequence shown here is derived from an EMBL/GenBank/DDBJ whole genome shotgun (WGS) entry which is preliminary data.</text>
</comment>
<organism evidence="2 3">
    <name type="scientific">Rubricoccus marinus</name>
    <dbReference type="NCBI Taxonomy" id="716817"/>
    <lineage>
        <taxon>Bacteria</taxon>
        <taxon>Pseudomonadati</taxon>
        <taxon>Rhodothermota</taxon>
        <taxon>Rhodothermia</taxon>
        <taxon>Rhodothermales</taxon>
        <taxon>Rubricoccaceae</taxon>
        <taxon>Rubricoccus</taxon>
    </lineage>
</organism>
<reference evidence="2 3" key="1">
    <citation type="submission" date="2016-11" db="EMBL/GenBank/DDBJ databases">
        <title>Study of marine rhodopsin-containing bacteria.</title>
        <authorList>
            <person name="Yoshizawa S."/>
            <person name="Kumagai Y."/>
            <person name="Kogure K."/>
        </authorList>
    </citation>
    <scope>NUCLEOTIDE SEQUENCE [LARGE SCALE GENOMIC DNA]</scope>
    <source>
        <strain evidence="2 3">SG-29</strain>
    </source>
</reference>
<feature type="transmembrane region" description="Helical" evidence="1">
    <location>
        <begin position="12"/>
        <end position="32"/>
    </location>
</feature>
<dbReference type="AlphaFoldDB" id="A0A259U3Z5"/>
<dbReference type="InParanoid" id="A0A259U3Z5"/>
<proteinExistence type="predicted"/>
<evidence type="ECO:0000313" key="2">
    <source>
        <dbReference type="EMBL" id="OZC04749.1"/>
    </source>
</evidence>
<sequence>MQEARRQRHREKWIRLAPAGLVGVGLGVSLVGEATLRKGRGESYVAYGTLALCVLNAGLCLFGEGVKHSVLADRRARNADEE</sequence>
<accession>A0A259U3Z5</accession>
<dbReference type="EMBL" id="MQWB01000001">
    <property type="protein sequence ID" value="OZC04749.1"/>
    <property type="molecule type" value="Genomic_DNA"/>
</dbReference>
<evidence type="ECO:0000313" key="3">
    <source>
        <dbReference type="Proteomes" id="UP000216446"/>
    </source>
</evidence>